<dbReference type="GO" id="GO:0016020">
    <property type="term" value="C:membrane"/>
    <property type="evidence" value="ECO:0007669"/>
    <property type="project" value="TreeGrafter"/>
</dbReference>
<evidence type="ECO:0000256" key="5">
    <source>
        <dbReference type="ARBA" id="ARBA00023295"/>
    </source>
</evidence>
<evidence type="ECO:0000256" key="3">
    <source>
        <dbReference type="ARBA" id="ARBA00012663"/>
    </source>
</evidence>
<dbReference type="EMBL" id="JACCBA010000001">
    <property type="protein sequence ID" value="NYD50465.1"/>
    <property type="molecule type" value="Genomic_DNA"/>
</dbReference>
<reference evidence="10 11" key="1">
    <citation type="submission" date="2020-07" db="EMBL/GenBank/DDBJ databases">
        <title>Sequencing the genomes of 1000 actinobacteria strains.</title>
        <authorList>
            <person name="Klenk H.-P."/>
        </authorList>
    </citation>
    <scope>NUCLEOTIDE SEQUENCE [LARGE SCALE GENOMIC DNA]</scope>
    <source>
        <strain evidence="10 11">DSM 40398</strain>
    </source>
</reference>
<dbReference type="SUPFAM" id="SSF51445">
    <property type="entry name" value="(Trans)glycosidases"/>
    <property type="match status" value="1"/>
</dbReference>
<comment type="caution">
    <text evidence="10">The sequence shown here is derived from an EMBL/GenBank/DDBJ whole genome shotgun (WGS) entry which is preliminary data.</text>
</comment>
<evidence type="ECO:0000256" key="6">
    <source>
        <dbReference type="PIRSR" id="PIRSR625705-1"/>
    </source>
</evidence>
<evidence type="ECO:0000256" key="7">
    <source>
        <dbReference type="SAM" id="SignalP"/>
    </source>
</evidence>
<keyword evidence="7" id="KW-0732">Signal</keyword>
<dbReference type="GO" id="GO:0005975">
    <property type="term" value="P:carbohydrate metabolic process"/>
    <property type="evidence" value="ECO:0007669"/>
    <property type="project" value="InterPro"/>
</dbReference>
<dbReference type="InterPro" id="IPR015882">
    <property type="entry name" value="HEX_bac_N"/>
</dbReference>
<evidence type="ECO:0000256" key="1">
    <source>
        <dbReference type="ARBA" id="ARBA00001231"/>
    </source>
</evidence>
<keyword evidence="5 10" id="KW-0326">Glycosidase</keyword>
<name>A0A7Y9ENX7_9ACTN</name>
<dbReference type="PANTHER" id="PTHR22600">
    <property type="entry name" value="BETA-HEXOSAMINIDASE"/>
    <property type="match status" value="1"/>
</dbReference>
<dbReference type="SUPFAM" id="SSF55545">
    <property type="entry name" value="beta-N-acetylhexosaminidase-like domain"/>
    <property type="match status" value="1"/>
</dbReference>
<feature type="domain" description="Glycoside hydrolase family 20 catalytic" evidence="8">
    <location>
        <begin position="389"/>
        <end position="530"/>
    </location>
</feature>
<keyword evidence="4 10" id="KW-0378">Hydrolase</keyword>
<dbReference type="PRINTS" id="PR00738">
    <property type="entry name" value="GLHYDRLASE20"/>
</dbReference>
<keyword evidence="11" id="KW-1185">Reference proteome</keyword>
<organism evidence="10 11">
    <name type="scientific">Actinomadura luteofluorescens</name>
    <dbReference type="NCBI Taxonomy" id="46163"/>
    <lineage>
        <taxon>Bacteria</taxon>
        <taxon>Bacillati</taxon>
        <taxon>Actinomycetota</taxon>
        <taxon>Actinomycetes</taxon>
        <taxon>Streptosporangiales</taxon>
        <taxon>Thermomonosporaceae</taxon>
        <taxon>Actinomadura</taxon>
    </lineage>
</organism>
<feature type="active site" description="Proton donor" evidence="6">
    <location>
        <position position="376"/>
    </location>
</feature>
<evidence type="ECO:0000259" key="9">
    <source>
        <dbReference type="Pfam" id="PF02838"/>
    </source>
</evidence>
<evidence type="ECO:0000259" key="8">
    <source>
        <dbReference type="Pfam" id="PF00728"/>
    </source>
</evidence>
<dbReference type="RefSeq" id="WP_179847017.1">
    <property type="nucleotide sequence ID" value="NZ_JACCBA010000001.1"/>
</dbReference>
<dbReference type="Pfam" id="PF02838">
    <property type="entry name" value="Glyco_hydro_20b"/>
    <property type="match status" value="1"/>
</dbReference>
<feature type="chain" id="PRO_5039063320" description="beta-N-acetylhexosaminidase" evidence="7">
    <location>
        <begin position="30"/>
        <end position="666"/>
    </location>
</feature>
<dbReference type="InterPro" id="IPR025705">
    <property type="entry name" value="Beta_hexosaminidase_sua/sub"/>
</dbReference>
<dbReference type="AlphaFoldDB" id="A0A7Y9ENX7"/>
<protein>
    <recommendedName>
        <fullName evidence="3">beta-N-acetylhexosaminidase</fullName>
        <ecNumber evidence="3">3.2.1.52</ecNumber>
    </recommendedName>
</protein>
<proteinExistence type="inferred from homology"/>
<feature type="domain" description="Glycoside hydrolase family 20 catalytic" evidence="8">
    <location>
        <begin position="184"/>
        <end position="378"/>
    </location>
</feature>
<dbReference type="InterPro" id="IPR017853">
    <property type="entry name" value="GH"/>
</dbReference>
<dbReference type="CDD" id="cd06568">
    <property type="entry name" value="GH20_SpHex_like"/>
    <property type="match status" value="1"/>
</dbReference>
<dbReference type="Gene3D" id="3.30.379.10">
    <property type="entry name" value="Chitobiase/beta-hexosaminidase domain 2-like"/>
    <property type="match status" value="1"/>
</dbReference>
<dbReference type="GO" id="GO:0030203">
    <property type="term" value="P:glycosaminoglycan metabolic process"/>
    <property type="evidence" value="ECO:0007669"/>
    <property type="project" value="TreeGrafter"/>
</dbReference>
<dbReference type="Pfam" id="PF00728">
    <property type="entry name" value="Glyco_hydro_20"/>
    <property type="match status" value="2"/>
</dbReference>
<dbReference type="GO" id="GO:0004563">
    <property type="term" value="F:beta-N-acetylhexosaminidase activity"/>
    <property type="evidence" value="ECO:0007669"/>
    <property type="project" value="UniProtKB-EC"/>
</dbReference>
<evidence type="ECO:0000256" key="4">
    <source>
        <dbReference type="ARBA" id="ARBA00022801"/>
    </source>
</evidence>
<sequence length="666" mass="69575">MPRQRVPLSRRTVAASLAAVLTAALSPLAAAPARAGTALDRPAAGPLGLVPKPVSVEADGGPGYRLDPATSIAAVGGGAAAPAAYLAKVLRPSTGYRLPVVSARTGRNPIVVRVGQGLGPAGRPEGYGLTANPAQVVIEASTANGALNGVQTLRQLFPQWVESPAKARAAWTVPHVEISDYPRFTHRGMMLDVARSFYPVDEVRKYIDAAAQFKVNRLHLHLSDDQGWRIAMDAPAANPSGIDYGRLTSVSGSTAMTRNSSGQQMGTEPGVTGFYTKADYAEIVRYAGASGMTVVPEIDMPGHTNAALHAIPQLNSAGSKPALKPGETTVPADGTPNVGYSSFDAANPVTYEFTKQVLTQIAAMTPGPYLHIGGDESHSTSGADYRTMVDAFTGQVDALGKTVVGWNETARTALPRGNAVVQYWAGDKSAVAGAVTGRGAKMILSPAANTYVPQKQDSRQPQGGTWACGGPCGLDRHYGWDPGTYIPGTSESDVLGVESALWGEFIRRLPQAQYYSYPRLVATAEVGWTPQSQRDYTDFTGRLAMVGGRLTLQGVNFFPTAGVPWRTAALGSDRTVPAGSPAGASWTVTAPAAGALTGTVTWSDGVQEDVTLTTARAASIPDMRGNAAFTAVSNRTFTTRGTYTATLTLRPAGQAPVEAPLTLTVS</sequence>
<dbReference type="Proteomes" id="UP000529783">
    <property type="component" value="Unassembled WGS sequence"/>
</dbReference>
<dbReference type="InterPro" id="IPR029018">
    <property type="entry name" value="Hex-like_dom2"/>
</dbReference>
<feature type="domain" description="Beta-hexosaminidase bacterial type N-terminal" evidence="9">
    <location>
        <begin position="49"/>
        <end position="181"/>
    </location>
</feature>
<dbReference type="PROSITE" id="PS51318">
    <property type="entry name" value="TAT"/>
    <property type="match status" value="1"/>
</dbReference>
<dbReference type="Gene3D" id="3.20.20.80">
    <property type="entry name" value="Glycosidases"/>
    <property type="match status" value="1"/>
</dbReference>
<evidence type="ECO:0000256" key="2">
    <source>
        <dbReference type="ARBA" id="ARBA00006285"/>
    </source>
</evidence>
<dbReference type="EC" id="3.2.1.52" evidence="3"/>
<dbReference type="InterPro" id="IPR006311">
    <property type="entry name" value="TAT_signal"/>
</dbReference>
<feature type="signal peptide" evidence="7">
    <location>
        <begin position="1"/>
        <end position="29"/>
    </location>
</feature>
<evidence type="ECO:0000313" key="10">
    <source>
        <dbReference type="EMBL" id="NYD50465.1"/>
    </source>
</evidence>
<comment type="catalytic activity">
    <reaction evidence="1">
        <text>Hydrolysis of terminal non-reducing N-acetyl-D-hexosamine residues in N-acetyl-beta-D-hexosaminides.</text>
        <dbReference type="EC" id="3.2.1.52"/>
    </reaction>
</comment>
<gene>
    <name evidence="10" type="ORF">BJY14_006448</name>
</gene>
<dbReference type="PANTHER" id="PTHR22600:SF57">
    <property type="entry name" value="BETA-N-ACETYLHEXOSAMINIDASE"/>
    <property type="match status" value="1"/>
</dbReference>
<evidence type="ECO:0000313" key="11">
    <source>
        <dbReference type="Proteomes" id="UP000529783"/>
    </source>
</evidence>
<accession>A0A7Y9ENX7</accession>
<comment type="similarity">
    <text evidence="2">Belongs to the glycosyl hydrolase 20 family.</text>
</comment>
<dbReference type="InterPro" id="IPR015883">
    <property type="entry name" value="Glyco_hydro_20_cat"/>
</dbReference>